<evidence type="ECO:0000313" key="3">
    <source>
        <dbReference type="Proteomes" id="UP000247810"/>
    </source>
</evidence>
<evidence type="ECO:0000313" key="2">
    <source>
        <dbReference type="EMBL" id="PYH91558.1"/>
    </source>
</evidence>
<sequence length="293" mass="33134">MDSVSPFPPRKRRKTDHQPSRTLAGGHCNALLSAGQFRVECPCIQGAFNLTSQWDMSGSFCTLCDHPLSAHENAVIDALPPQVPVDSAGGNQVKRECEVTQVVGGLSLCSNEETVLELAKLLDSERIVYVSETFGTATLAPLLKEHYRNMDKDVLYIRSRGFVYRETAIVKSYSSFSTLIREFYPAINAKKDLDSEAVIIVDENCWSDESPWISRQLIRELYSKSSKLNMRFCVFGSLRTIVYGIKWDKIRYIPAVFNDRQCITVDRMTRAVLPKICVHSTREDLECTLENYS</sequence>
<dbReference type="Proteomes" id="UP000247810">
    <property type="component" value="Unassembled WGS sequence"/>
</dbReference>
<organism evidence="2 3">
    <name type="scientific">Aspergillus ellipticus CBS 707.79</name>
    <dbReference type="NCBI Taxonomy" id="1448320"/>
    <lineage>
        <taxon>Eukaryota</taxon>
        <taxon>Fungi</taxon>
        <taxon>Dikarya</taxon>
        <taxon>Ascomycota</taxon>
        <taxon>Pezizomycotina</taxon>
        <taxon>Eurotiomycetes</taxon>
        <taxon>Eurotiomycetidae</taxon>
        <taxon>Eurotiales</taxon>
        <taxon>Aspergillaceae</taxon>
        <taxon>Aspergillus</taxon>
        <taxon>Aspergillus subgen. Circumdati</taxon>
    </lineage>
</organism>
<dbReference type="EMBL" id="KZ825941">
    <property type="protein sequence ID" value="PYH91558.1"/>
    <property type="molecule type" value="Genomic_DNA"/>
</dbReference>
<proteinExistence type="predicted"/>
<dbReference type="STRING" id="1448320.A0A319DTY7"/>
<reference evidence="2 3" key="1">
    <citation type="submission" date="2018-02" db="EMBL/GenBank/DDBJ databases">
        <title>The genomes of Aspergillus section Nigri reveals drivers in fungal speciation.</title>
        <authorList>
            <consortium name="DOE Joint Genome Institute"/>
            <person name="Vesth T.C."/>
            <person name="Nybo J."/>
            <person name="Theobald S."/>
            <person name="Brandl J."/>
            <person name="Frisvad J.C."/>
            <person name="Nielsen K.F."/>
            <person name="Lyhne E.K."/>
            <person name="Kogle M.E."/>
            <person name="Kuo A."/>
            <person name="Riley R."/>
            <person name="Clum A."/>
            <person name="Nolan M."/>
            <person name="Lipzen A."/>
            <person name="Salamov A."/>
            <person name="Henrissat B."/>
            <person name="Wiebenga A."/>
            <person name="De vries R.P."/>
            <person name="Grigoriev I.V."/>
            <person name="Mortensen U.H."/>
            <person name="Andersen M.R."/>
            <person name="Baker S.E."/>
        </authorList>
    </citation>
    <scope>NUCLEOTIDE SEQUENCE [LARGE SCALE GENOMIC DNA]</scope>
    <source>
        <strain evidence="2 3">CBS 707.79</strain>
    </source>
</reference>
<evidence type="ECO:0000256" key="1">
    <source>
        <dbReference type="SAM" id="MobiDB-lite"/>
    </source>
</evidence>
<accession>A0A319DTY7</accession>
<feature type="region of interest" description="Disordered" evidence="1">
    <location>
        <begin position="1"/>
        <end position="22"/>
    </location>
</feature>
<gene>
    <name evidence="2" type="ORF">BO71DRAFT_432742</name>
</gene>
<dbReference type="AlphaFoldDB" id="A0A319DTY7"/>
<protein>
    <submittedName>
        <fullName evidence="2">Uncharacterized protein</fullName>
    </submittedName>
</protein>
<name>A0A319DTY7_9EURO</name>
<dbReference type="VEuPathDB" id="FungiDB:BO71DRAFT_432742"/>
<keyword evidence="3" id="KW-1185">Reference proteome</keyword>